<feature type="signal peptide" evidence="4">
    <location>
        <begin position="1"/>
        <end position="20"/>
    </location>
</feature>
<keyword evidence="6" id="KW-1185">Reference proteome</keyword>
<reference evidence="5" key="1">
    <citation type="submission" date="2021-06" db="EMBL/GenBank/DDBJ databases">
        <authorList>
            <person name="Criscuolo A."/>
        </authorList>
    </citation>
    <scope>NUCLEOTIDE SEQUENCE</scope>
    <source>
        <strain evidence="5">CIP111600</strain>
    </source>
</reference>
<dbReference type="InterPro" id="IPR050490">
    <property type="entry name" value="Bact_solute-bd_prot1"/>
</dbReference>
<accession>A0A916K5C8</accession>
<dbReference type="EMBL" id="CAJVAS010000032">
    <property type="protein sequence ID" value="CAG7645826.1"/>
    <property type="molecule type" value="Genomic_DNA"/>
</dbReference>
<evidence type="ECO:0000313" key="6">
    <source>
        <dbReference type="Proteomes" id="UP000693672"/>
    </source>
</evidence>
<evidence type="ECO:0008006" key="7">
    <source>
        <dbReference type="Google" id="ProtNLM"/>
    </source>
</evidence>
<dbReference type="PROSITE" id="PS01037">
    <property type="entry name" value="SBP_BACTERIAL_1"/>
    <property type="match status" value="1"/>
</dbReference>
<dbReference type="PANTHER" id="PTHR43649">
    <property type="entry name" value="ARABINOSE-BINDING PROTEIN-RELATED"/>
    <property type="match status" value="1"/>
</dbReference>
<evidence type="ECO:0000256" key="2">
    <source>
        <dbReference type="ARBA" id="ARBA00022448"/>
    </source>
</evidence>
<dbReference type="Proteomes" id="UP000693672">
    <property type="component" value="Unassembled WGS sequence"/>
</dbReference>
<organism evidence="5 6">
    <name type="scientific">Paenibacillus solanacearum</name>
    <dbReference type="NCBI Taxonomy" id="2048548"/>
    <lineage>
        <taxon>Bacteria</taxon>
        <taxon>Bacillati</taxon>
        <taxon>Bacillota</taxon>
        <taxon>Bacilli</taxon>
        <taxon>Bacillales</taxon>
        <taxon>Paenibacillaceae</taxon>
        <taxon>Paenibacillus</taxon>
    </lineage>
</organism>
<dbReference type="InterPro" id="IPR006059">
    <property type="entry name" value="SBP"/>
</dbReference>
<dbReference type="GO" id="GO:0055085">
    <property type="term" value="P:transmembrane transport"/>
    <property type="evidence" value="ECO:0007669"/>
    <property type="project" value="InterPro"/>
</dbReference>
<dbReference type="AlphaFoldDB" id="A0A916K5C8"/>
<dbReference type="PANTHER" id="PTHR43649:SF12">
    <property type="entry name" value="DIACETYLCHITOBIOSE BINDING PROTEIN DASA"/>
    <property type="match status" value="1"/>
</dbReference>
<comment type="caution">
    <text evidence="5">The sequence shown here is derived from an EMBL/GenBank/DDBJ whole genome shotgun (WGS) entry which is preliminary data.</text>
</comment>
<gene>
    <name evidence="5" type="ORF">PAESOLCIP111_05031</name>
</gene>
<evidence type="ECO:0000256" key="1">
    <source>
        <dbReference type="ARBA" id="ARBA00008520"/>
    </source>
</evidence>
<evidence type="ECO:0000256" key="3">
    <source>
        <dbReference type="ARBA" id="ARBA00022729"/>
    </source>
</evidence>
<dbReference type="InterPro" id="IPR006061">
    <property type="entry name" value="SBP_1_CS"/>
</dbReference>
<name>A0A916K5C8_9BACL</name>
<proteinExistence type="inferred from homology"/>
<dbReference type="RefSeq" id="WP_218094744.1">
    <property type="nucleotide sequence ID" value="NZ_CAJVAS010000032.1"/>
</dbReference>
<feature type="chain" id="PRO_5039072028" description="Extracellular solute-binding protein" evidence="4">
    <location>
        <begin position="21"/>
        <end position="442"/>
    </location>
</feature>
<evidence type="ECO:0000313" key="5">
    <source>
        <dbReference type="EMBL" id="CAG7645826.1"/>
    </source>
</evidence>
<sequence>MNKKSLALLSSLLVCGTVFTGCSSSKPEAVTTGNGTSPTASAITKPVELYFYHNAGITEEQFQEQFGKVINEKLPNVTVKFVPKDKSVSLAEMMTSGTTKVDIFIDSIGQIGLKGSLIDIGLNQDLSDLIKKHNIDLNRFEPSTLDAIKVMGGLYGLPISNSAYVLMYNKDVFDKFGVAYPKDGMTWEEISDISRKLTRSDGGTQYVGYSTSINHYLRLNPLSLANVDAKTKTASLNTDTWKKLIQESLLNPMSADGYKQVATDLSKQWYKIPYTDEFAKNRNVGMFTFMYGDYAWTKEMNWDVVSLPVFKDKPKQGSQAYPTYMFVTSTSEHKDEAMEVAKLFISDEFQTQFSKAGGITVLKNDAIKQVFGQETQMKDKNIKNAVFYNTAAPAAPKTRYDTYVEDAVKAQISSLLKGETDLNTALRTAEETVNKKIESENK</sequence>
<keyword evidence="3 4" id="KW-0732">Signal</keyword>
<evidence type="ECO:0000256" key="4">
    <source>
        <dbReference type="SAM" id="SignalP"/>
    </source>
</evidence>
<comment type="similarity">
    <text evidence="1">Belongs to the bacterial solute-binding protein 1 family.</text>
</comment>
<dbReference type="PROSITE" id="PS51257">
    <property type="entry name" value="PROKAR_LIPOPROTEIN"/>
    <property type="match status" value="1"/>
</dbReference>
<dbReference type="Pfam" id="PF01547">
    <property type="entry name" value="SBP_bac_1"/>
    <property type="match status" value="1"/>
</dbReference>
<protein>
    <recommendedName>
        <fullName evidence="7">Extracellular solute-binding protein</fullName>
    </recommendedName>
</protein>
<keyword evidence="2" id="KW-0813">Transport</keyword>